<keyword evidence="1 2" id="KW-0663">Pyridoxal phosphate</keyword>
<comment type="caution">
    <text evidence="4">The sequence shown here is derived from an EMBL/GenBank/DDBJ whole genome shotgun (WGS) entry which is preliminary data.</text>
</comment>
<reference evidence="4 5" key="1">
    <citation type="submission" date="2016-08" db="EMBL/GenBank/DDBJ databases">
        <title>New Insights into Marine Group III Euryarchaeota, from dark to light.</title>
        <authorList>
            <person name="Haro-Moreno J.M."/>
            <person name="Rodriguez-Valera F."/>
            <person name="Lopez-Garcia P."/>
            <person name="Moreira D."/>
            <person name="Martin-Cuadrado A.B."/>
        </authorList>
    </citation>
    <scope>NUCLEOTIDE SEQUENCE [LARGE SCALE GENOMIC DNA]</scope>
    <source>
        <strain evidence="4">CG-Bathy1</strain>
    </source>
</reference>
<feature type="domain" description="Alanine racemase N-terminal" evidence="3">
    <location>
        <begin position="40"/>
        <end position="221"/>
    </location>
</feature>
<dbReference type="EMBL" id="MIYU01000021">
    <property type="protein sequence ID" value="OIR14056.1"/>
    <property type="molecule type" value="Genomic_DNA"/>
</dbReference>
<comment type="similarity">
    <text evidence="2">Belongs to the pyridoxal phosphate-binding protein YggS/PROSC family.</text>
</comment>
<protein>
    <recommendedName>
        <fullName evidence="2">Pyridoxal phosphate homeostasis protein</fullName>
        <shortName evidence="2">PLP homeostasis protein</shortName>
    </recommendedName>
</protein>
<dbReference type="SUPFAM" id="SSF51419">
    <property type="entry name" value="PLP-binding barrel"/>
    <property type="match status" value="1"/>
</dbReference>
<dbReference type="NCBIfam" id="TIGR00044">
    <property type="entry name" value="YggS family pyridoxal phosphate-dependent enzyme"/>
    <property type="match status" value="1"/>
</dbReference>
<proteinExistence type="inferred from homology"/>
<dbReference type="GO" id="GO:0030170">
    <property type="term" value="F:pyridoxal phosphate binding"/>
    <property type="evidence" value="ECO:0007669"/>
    <property type="project" value="UniProtKB-UniRule"/>
</dbReference>
<dbReference type="InterPro" id="IPR011078">
    <property type="entry name" value="PyrdxlP_homeostasis"/>
</dbReference>
<dbReference type="CDD" id="cd00635">
    <property type="entry name" value="PLPDE_III_YBL036c_like"/>
    <property type="match status" value="1"/>
</dbReference>
<comment type="function">
    <text evidence="2">Pyridoxal 5'-phosphate (PLP)-binding protein, which is involved in PLP homeostasis.</text>
</comment>
<dbReference type="InterPro" id="IPR029066">
    <property type="entry name" value="PLP-binding_barrel"/>
</dbReference>
<sequence length="223" mass="24904">MFLKNLKELSIQISDSCKRYDRSPTEISLIGVSKTKPLDDVTQAYDAGLRQFGENFVEEFVEKESTFHPEDLAYHFIGRLPRKKARKVVGKANLIHTVTSIELANKINLVAEEKNIIQAVLIQVNQGLESSKSGANPDDVLSLAKEMNTLSSIRLLGLMSIPPFDQPAKPYFADLRHLRNEIFKTLDIPLPFLSMGMSADFDDAISEGATHIRIGTAIFGKRN</sequence>
<dbReference type="Gene3D" id="3.20.20.10">
    <property type="entry name" value="Alanine racemase"/>
    <property type="match status" value="1"/>
</dbReference>
<evidence type="ECO:0000313" key="5">
    <source>
        <dbReference type="Proteomes" id="UP000183815"/>
    </source>
</evidence>
<accession>A0A1J5TCY1</accession>
<gene>
    <name evidence="4" type="ORF">BEU04_03535</name>
</gene>
<evidence type="ECO:0000256" key="1">
    <source>
        <dbReference type="ARBA" id="ARBA00022898"/>
    </source>
</evidence>
<dbReference type="AlphaFoldDB" id="A0A1J5TCY1"/>
<dbReference type="Pfam" id="PF01168">
    <property type="entry name" value="Ala_racemase_N"/>
    <property type="match status" value="1"/>
</dbReference>
<dbReference type="InterPro" id="IPR001608">
    <property type="entry name" value="Ala_racemase_N"/>
</dbReference>
<organism evidence="4 5">
    <name type="scientific">Marine Group III euryarchaeote CG-Bathy1</name>
    <dbReference type="NCBI Taxonomy" id="1889001"/>
    <lineage>
        <taxon>Archaea</taxon>
        <taxon>Methanobacteriati</taxon>
        <taxon>Thermoplasmatota</taxon>
        <taxon>Thermoplasmata</taxon>
        <taxon>Candidatus Thermoprofundales</taxon>
    </lineage>
</organism>
<evidence type="ECO:0000313" key="4">
    <source>
        <dbReference type="EMBL" id="OIR14056.1"/>
    </source>
</evidence>
<dbReference type="Proteomes" id="UP000183815">
    <property type="component" value="Unassembled WGS sequence"/>
</dbReference>
<dbReference type="PIRSF" id="PIRSF004848">
    <property type="entry name" value="YBL036c_PLPDEIII"/>
    <property type="match status" value="1"/>
</dbReference>
<feature type="modified residue" description="N6-(pyridoxal phosphate)lysine" evidence="2">
    <location>
        <position position="34"/>
    </location>
</feature>
<evidence type="ECO:0000259" key="3">
    <source>
        <dbReference type="Pfam" id="PF01168"/>
    </source>
</evidence>
<dbReference type="PANTHER" id="PTHR10146">
    <property type="entry name" value="PROLINE SYNTHETASE CO-TRANSCRIBED BACTERIAL HOMOLOG PROTEIN"/>
    <property type="match status" value="1"/>
</dbReference>
<dbReference type="HAMAP" id="MF_02087">
    <property type="entry name" value="PLP_homeostasis"/>
    <property type="match status" value="1"/>
</dbReference>
<evidence type="ECO:0000256" key="2">
    <source>
        <dbReference type="HAMAP-Rule" id="MF_02087"/>
    </source>
</evidence>
<name>A0A1J5TCY1_9ARCH</name>
<dbReference type="PANTHER" id="PTHR10146:SF14">
    <property type="entry name" value="PYRIDOXAL PHOSPHATE HOMEOSTASIS PROTEIN"/>
    <property type="match status" value="1"/>
</dbReference>